<accession>K2KTG7</accession>
<dbReference type="PANTHER" id="PTHR30469">
    <property type="entry name" value="MULTIDRUG RESISTANCE PROTEIN MDTA"/>
    <property type="match status" value="1"/>
</dbReference>
<evidence type="ECO:0000313" key="4">
    <source>
        <dbReference type="EMBL" id="EKE80930.1"/>
    </source>
</evidence>
<dbReference type="Gene3D" id="2.40.420.20">
    <property type="match status" value="1"/>
</dbReference>
<proteinExistence type="inferred from homology"/>
<keyword evidence="5" id="KW-1185">Reference proteome</keyword>
<evidence type="ECO:0000256" key="1">
    <source>
        <dbReference type="ARBA" id="ARBA00009477"/>
    </source>
</evidence>
<dbReference type="Gene3D" id="2.40.50.100">
    <property type="match status" value="1"/>
</dbReference>
<evidence type="ECO:0000259" key="3">
    <source>
        <dbReference type="Pfam" id="PF25967"/>
    </source>
</evidence>
<comment type="similarity">
    <text evidence="1">Belongs to the membrane fusion protein (MFP) (TC 8.A.1) family.</text>
</comment>
<keyword evidence="2" id="KW-0175">Coiled coil</keyword>
<organism evidence="4 5">
    <name type="scientific">Idiomarina xiamenensis 10-D-4</name>
    <dbReference type="NCBI Taxonomy" id="740709"/>
    <lineage>
        <taxon>Bacteria</taxon>
        <taxon>Pseudomonadati</taxon>
        <taxon>Pseudomonadota</taxon>
        <taxon>Gammaproteobacteria</taxon>
        <taxon>Alteromonadales</taxon>
        <taxon>Idiomarinaceae</taxon>
        <taxon>Idiomarina</taxon>
    </lineage>
</organism>
<dbReference type="GO" id="GO:0015562">
    <property type="term" value="F:efflux transmembrane transporter activity"/>
    <property type="evidence" value="ECO:0007669"/>
    <property type="project" value="TreeGrafter"/>
</dbReference>
<dbReference type="Pfam" id="PF25967">
    <property type="entry name" value="RND-MFP_C"/>
    <property type="match status" value="1"/>
</dbReference>
<gene>
    <name evidence="4" type="ORF">A10D4_11099</name>
</gene>
<dbReference type="STRING" id="740709.A10D4_11099"/>
<dbReference type="EMBL" id="AMRG01000014">
    <property type="protein sequence ID" value="EKE80930.1"/>
    <property type="molecule type" value="Genomic_DNA"/>
</dbReference>
<dbReference type="AlphaFoldDB" id="K2KTG7"/>
<dbReference type="InterPro" id="IPR006143">
    <property type="entry name" value="RND_pump_MFP"/>
</dbReference>
<evidence type="ECO:0000313" key="5">
    <source>
        <dbReference type="Proteomes" id="UP000014115"/>
    </source>
</evidence>
<dbReference type="PATRIC" id="fig|740709.3.peg.2244"/>
<dbReference type="OrthoDB" id="5730196at2"/>
<sequence length="416" mass="46606">MDTKRSTRDKWLSKSKPLALIVISALVLYWLVLSPLSASSSVTVSKADVLIGEVSEQHFAESISVRGGIAPQDTVYLDAVESGRVEQVLVEEGSYVEKGELIARLSNTSLQLDVVSREAQVTEQLNNLRNTRITMEQDRLSLQNDVTELSYQLDRISSDLARNESLGKQSYISEKELADLKREKAYLKKRLAIAEERQLQNELLRASQIDQMEQSTESLKTNLAMAKRSLDNLMVTAARSGYLTSLSIETGEFVQRGSRLGQIDDLEQIKVVANVDEYYLNRIEEGQTAEAQIRGKQHALRVDKVYPQVSSGRFKVDLVFSDDAPVGLSRGQSVDLTMVLGQNREAIVVPTGAYLNDTQGRWIFVLDEDGNAQRRNIEVGRRNERFQEVVAGLMPGERVILSSYRQLGDAQHIEID</sequence>
<dbReference type="GO" id="GO:1990281">
    <property type="term" value="C:efflux pump complex"/>
    <property type="evidence" value="ECO:0007669"/>
    <property type="project" value="TreeGrafter"/>
</dbReference>
<dbReference type="Gene3D" id="2.40.30.170">
    <property type="match status" value="1"/>
</dbReference>
<dbReference type="eggNOG" id="COG0845">
    <property type="taxonomic scope" value="Bacteria"/>
</dbReference>
<dbReference type="NCBIfam" id="TIGR01730">
    <property type="entry name" value="RND_mfp"/>
    <property type="match status" value="1"/>
</dbReference>
<protein>
    <submittedName>
        <fullName evidence="4">RND family efflux transporter MFP subunit</fullName>
    </submittedName>
</protein>
<dbReference type="PANTHER" id="PTHR30469:SF33">
    <property type="entry name" value="SLR1207 PROTEIN"/>
    <property type="match status" value="1"/>
</dbReference>
<dbReference type="Proteomes" id="UP000014115">
    <property type="component" value="Unassembled WGS sequence"/>
</dbReference>
<reference evidence="4 5" key="1">
    <citation type="journal article" date="2012" name="J. Bacteriol.">
        <title>Genome Sequence of Idiomarina xiamenensis Type Strain 10-D-4.</title>
        <authorList>
            <person name="Lai Q."/>
            <person name="Wang L."/>
            <person name="Wang W."/>
            <person name="Shao Z."/>
        </authorList>
    </citation>
    <scope>NUCLEOTIDE SEQUENCE [LARGE SCALE GENOMIC DNA]</scope>
    <source>
        <strain evidence="4 5">10-D-4</strain>
    </source>
</reference>
<comment type="caution">
    <text evidence="4">The sequence shown here is derived from an EMBL/GenBank/DDBJ whole genome shotgun (WGS) entry which is preliminary data.</text>
</comment>
<feature type="coiled-coil region" evidence="2">
    <location>
        <begin position="177"/>
        <end position="229"/>
    </location>
</feature>
<feature type="domain" description="Multidrug resistance protein MdtA-like C-terminal permuted SH3" evidence="3">
    <location>
        <begin position="346"/>
        <end position="402"/>
    </location>
</feature>
<dbReference type="RefSeq" id="WP_008489571.1">
    <property type="nucleotide sequence ID" value="NZ_AMRG01000014.1"/>
</dbReference>
<dbReference type="InterPro" id="IPR058627">
    <property type="entry name" value="MdtA-like_C"/>
</dbReference>
<name>K2KTG7_9GAMM</name>
<evidence type="ECO:0000256" key="2">
    <source>
        <dbReference type="SAM" id="Coils"/>
    </source>
</evidence>
<dbReference type="SUPFAM" id="SSF111369">
    <property type="entry name" value="HlyD-like secretion proteins"/>
    <property type="match status" value="1"/>
</dbReference>